<dbReference type="RefSeq" id="WP_045958866.1">
    <property type="nucleotide sequence ID" value="NZ_FO704551.1"/>
</dbReference>
<proteinExistence type="predicted"/>
<dbReference type="AlphaFoldDB" id="A0A068R449"/>
<gene>
    <name evidence="2" type="ORF">XPG1_2124</name>
</gene>
<dbReference type="InterPro" id="IPR019284">
    <property type="entry name" value="RP532"/>
</dbReference>
<feature type="transmembrane region" description="Helical" evidence="1">
    <location>
        <begin position="125"/>
        <end position="144"/>
    </location>
</feature>
<dbReference type="HOGENOM" id="CLU_1739819_0_0_6"/>
<organism evidence="2 3">
    <name type="scientific">Xenorhabdus poinarii G6</name>
    <dbReference type="NCBI Taxonomy" id="1354304"/>
    <lineage>
        <taxon>Bacteria</taxon>
        <taxon>Pseudomonadati</taxon>
        <taxon>Pseudomonadota</taxon>
        <taxon>Gammaproteobacteria</taxon>
        <taxon>Enterobacterales</taxon>
        <taxon>Morganellaceae</taxon>
        <taxon>Xenorhabdus</taxon>
    </lineage>
</organism>
<dbReference type="EMBL" id="FO704551">
    <property type="protein sequence ID" value="CDG21779.1"/>
    <property type="molecule type" value="Genomic_DNA"/>
</dbReference>
<dbReference type="Proteomes" id="UP000032735">
    <property type="component" value="Chromosome"/>
</dbReference>
<evidence type="ECO:0000313" key="2">
    <source>
        <dbReference type="EMBL" id="CDG21779.1"/>
    </source>
</evidence>
<evidence type="ECO:0000313" key="3">
    <source>
        <dbReference type="Proteomes" id="UP000032735"/>
    </source>
</evidence>
<feature type="transmembrane region" description="Helical" evidence="1">
    <location>
        <begin position="101"/>
        <end position="119"/>
    </location>
</feature>
<dbReference type="Pfam" id="PF10097">
    <property type="entry name" value="DUF2335"/>
    <property type="match status" value="1"/>
</dbReference>
<dbReference type="STRING" id="1354304.XPG1_2124"/>
<dbReference type="KEGG" id="xpo:XPG1_2124"/>
<keyword evidence="1" id="KW-0472">Membrane</keyword>
<accession>A0A068R449</accession>
<keyword evidence="1" id="KW-1133">Transmembrane helix</keyword>
<reference evidence="2 3" key="1">
    <citation type="submission" date="2013-07" db="EMBL/GenBank/DDBJ databases">
        <authorList>
            <person name="Genoscope - CEA"/>
        </authorList>
    </citation>
    <scope>NUCLEOTIDE SEQUENCE [LARGE SCALE GENOMIC DNA]</scope>
    <source>
        <strain evidence="2 3">G6</strain>
    </source>
</reference>
<sequence>MNANISHYFRAIGSILDIMPTNDYHDALETHSLNKYLAENKEISYCVGSFPSPDELKNYESILPGYTERVFSLREKEQVFQHEKQNKALNGLINRDRRGQWMGFFIAIFILIVATIFAFRGEMLFAGTLITIDLVGLAAVFVLGRKLTMK</sequence>
<keyword evidence="1" id="KW-0812">Transmembrane</keyword>
<name>A0A068R449_9GAMM</name>
<evidence type="ECO:0008006" key="4">
    <source>
        <dbReference type="Google" id="ProtNLM"/>
    </source>
</evidence>
<evidence type="ECO:0000256" key="1">
    <source>
        <dbReference type="SAM" id="Phobius"/>
    </source>
</evidence>
<keyword evidence="3" id="KW-1185">Reference proteome</keyword>
<protein>
    <recommendedName>
        <fullName evidence="4">DUF2335 domain-containing protein</fullName>
    </recommendedName>
</protein>
<dbReference type="OrthoDB" id="9182865at2"/>